<proteinExistence type="predicted"/>
<organism evidence="3 4">
    <name type="scientific">Fusibacter tunisiensis</name>
    <dbReference type="NCBI Taxonomy" id="1008308"/>
    <lineage>
        <taxon>Bacteria</taxon>
        <taxon>Bacillati</taxon>
        <taxon>Bacillota</taxon>
        <taxon>Clostridia</taxon>
        <taxon>Eubacteriales</taxon>
        <taxon>Eubacteriales Family XII. Incertae Sedis</taxon>
        <taxon>Fusibacter</taxon>
    </lineage>
</organism>
<dbReference type="PROSITE" id="PS50206">
    <property type="entry name" value="RHODANESE_3"/>
    <property type="match status" value="1"/>
</dbReference>
<comment type="caution">
    <text evidence="3">The sequence shown here is derived from an EMBL/GenBank/DDBJ whole genome shotgun (WGS) entry which is preliminary data.</text>
</comment>
<dbReference type="NCBIfam" id="NF008750">
    <property type="entry name" value="PRK11784.1-2"/>
    <property type="match status" value="1"/>
</dbReference>
<dbReference type="InterPro" id="IPR058840">
    <property type="entry name" value="AAA_SelU"/>
</dbReference>
<evidence type="ECO:0000313" key="3">
    <source>
        <dbReference type="EMBL" id="MBM7562805.1"/>
    </source>
</evidence>
<dbReference type="SUPFAM" id="SSF52821">
    <property type="entry name" value="Rhodanese/Cell cycle control phosphatase"/>
    <property type="match status" value="1"/>
</dbReference>
<keyword evidence="3" id="KW-0808">Transferase</keyword>
<reference evidence="3 4" key="1">
    <citation type="submission" date="2021-01" db="EMBL/GenBank/DDBJ databases">
        <title>Genomic Encyclopedia of Type Strains, Phase IV (KMG-IV): sequencing the most valuable type-strain genomes for metagenomic binning, comparative biology and taxonomic classification.</title>
        <authorList>
            <person name="Goeker M."/>
        </authorList>
    </citation>
    <scope>NUCLEOTIDE SEQUENCE [LARGE SCALE GENOMIC DNA]</scope>
    <source>
        <strain evidence="3 4">DSM 24436</strain>
    </source>
</reference>
<evidence type="ECO:0000256" key="1">
    <source>
        <dbReference type="ARBA" id="ARBA00023266"/>
    </source>
</evidence>
<dbReference type="PANTHER" id="PTHR30401">
    <property type="entry name" value="TRNA 2-SELENOURIDINE SYNTHASE"/>
    <property type="match status" value="1"/>
</dbReference>
<dbReference type="InterPro" id="IPR001763">
    <property type="entry name" value="Rhodanese-like_dom"/>
</dbReference>
<dbReference type="EC" id="2.9.1.-" evidence="3"/>
<sequence>MYKAIPFESCDEKTVFIDVRSESEFKKGHICGAINLPILNDLERHEVGWIYKNASVDEAKRVGLKHGSGKIQTFLDTINSITEELPNHKIVFYCARGGYRSRSIAMLLLGIDVPVHWLEGGYKNYRTEVLETLNTPDKIPNFIVLNGYTGVGKTHILEALQKLGQPVLDLEKAANHKGSHLGAIGTEGGQQTQLFENAIYHQLKSLKHAYCFIESESKRIGKVYVPNAIFDKLQRGSYIKLEASVAFRIEGLVKDYVNTPDFKSSFENALLRIKPYIGTSLYTEIRTLFHGEFYAELAEKLLIHHYDPIYQKSISAHDHIATFTVTNYEECAQEISNWISHSTLSQ</sequence>
<accession>A0ABS2MTX7</accession>
<dbReference type="Gene3D" id="3.40.250.10">
    <property type="entry name" value="Rhodanese-like domain"/>
    <property type="match status" value="1"/>
</dbReference>
<dbReference type="NCBIfam" id="NF008752">
    <property type="entry name" value="PRK11784.1-4"/>
    <property type="match status" value="1"/>
</dbReference>
<dbReference type="InterPro" id="IPR027417">
    <property type="entry name" value="P-loop_NTPase"/>
</dbReference>
<dbReference type="EMBL" id="JAFBDT010000031">
    <property type="protein sequence ID" value="MBM7562805.1"/>
    <property type="molecule type" value="Genomic_DNA"/>
</dbReference>
<keyword evidence="1" id="KW-0711">Selenium</keyword>
<dbReference type="Proteomes" id="UP000767854">
    <property type="component" value="Unassembled WGS sequence"/>
</dbReference>
<dbReference type="PANTHER" id="PTHR30401:SF0">
    <property type="entry name" value="TRNA 2-SELENOURIDINE SYNTHASE"/>
    <property type="match status" value="1"/>
</dbReference>
<dbReference type="InterPro" id="IPR017582">
    <property type="entry name" value="SelU"/>
</dbReference>
<dbReference type="Pfam" id="PF00581">
    <property type="entry name" value="Rhodanese"/>
    <property type="match status" value="1"/>
</dbReference>
<dbReference type="InterPro" id="IPR036873">
    <property type="entry name" value="Rhodanese-like_dom_sf"/>
</dbReference>
<dbReference type="SMART" id="SM00450">
    <property type="entry name" value="RHOD"/>
    <property type="match status" value="1"/>
</dbReference>
<evidence type="ECO:0000259" key="2">
    <source>
        <dbReference type="PROSITE" id="PS50206"/>
    </source>
</evidence>
<protein>
    <submittedName>
        <fullName evidence="3">tRNA 2-selenouridine synthase</fullName>
        <ecNumber evidence="3">2.9.1.-</ecNumber>
    </submittedName>
</protein>
<dbReference type="RefSeq" id="WP_204665231.1">
    <property type="nucleotide sequence ID" value="NZ_JAFBDT010000031.1"/>
</dbReference>
<feature type="domain" description="Rhodanese" evidence="2">
    <location>
        <begin position="10"/>
        <end position="134"/>
    </location>
</feature>
<keyword evidence="4" id="KW-1185">Reference proteome</keyword>
<dbReference type="Pfam" id="PF26341">
    <property type="entry name" value="AAA_SelU"/>
    <property type="match status" value="1"/>
</dbReference>
<dbReference type="SUPFAM" id="SSF52540">
    <property type="entry name" value="P-loop containing nucleoside triphosphate hydrolases"/>
    <property type="match status" value="1"/>
</dbReference>
<dbReference type="NCBIfam" id="TIGR03167">
    <property type="entry name" value="tRNA_sel_U_synt"/>
    <property type="match status" value="1"/>
</dbReference>
<evidence type="ECO:0000313" key="4">
    <source>
        <dbReference type="Proteomes" id="UP000767854"/>
    </source>
</evidence>
<gene>
    <name evidence="3" type="ORF">JOC49_002366</name>
</gene>
<dbReference type="GO" id="GO:0016740">
    <property type="term" value="F:transferase activity"/>
    <property type="evidence" value="ECO:0007669"/>
    <property type="project" value="UniProtKB-KW"/>
</dbReference>
<name>A0ABS2MTX7_9FIRM</name>